<dbReference type="Proteomes" id="UP000091820">
    <property type="component" value="Unassembled WGS sequence"/>
</dbReference>
<dbReference type="InterPro" id="IPR000618">
    <property type="entry name" value="Insect_cuticle"/>
</dbReference>
<dbReference type="VEuPathDB" id="VectorBase:GBRI012274"/>
<protein>
    <submittedName>
        <fullName evidence="2">Uncharacterized protein</fullName>
    </submittedName>
</protein>
<dbReference type="EnsemblMetazoa" id="GBRI012274-RA">
    <property type="protein sequence ID" value="GBRI012274-PA"/>
    <property type="gene ID" value="GBRI012274"/>
</dbReference>
<sequence length="199" mass="22938">MVTLEFIWINGKRIEIILSVIRRTCRRHKKLEHKFFCYMLVINLKFIHHAAQQPNIVFLPEIKGNNFQLFSIKPNEYLLNLNIPDSSRIETIAYQPAKGLNFSGAIETNYEDANKNFIVDYVADVNGYRAKIKIKKPEPEAQLDLVAEPKLSLNVLKSGEIILFMIQIKLNDRNSPPSGLLKVVTYITPNMLRVKREGV</sequence>
<evidence type="ECO:0000256" key="1">
    <source>
        <dbReference type="PROSITE-ProRule" id="PRU00497"/>
    </source>
</evidence>
<proteinExistence type="predicted"/>
<name>A0A1A9WAI8_9MUSC</name>
<evidence type="ECO:0000313" key="2">
    <source>
        <dbReference type="EnsemblMetazoa" id="GBRI012274-PA"/>
    </source>
</evidence>
<dbReference type="AlphaFoldDB" id="A0A1A9WAI8"/>
<keyword evidence="3" id="KW-1185">Reference proteome</keyword>
<reference evidence="2" key="2">
    <citation type="submission" date="2020-05" db="UniProtKB">
        <authorList>
            <consortium name="EnsemblMetazoa"/>
        </authorList>
    </citation>
    <scope>IDENTIFICATION</scope>
    <source>
        <strain evidence="2">IAEA</strain>
    </source>
</reference>
<reference evidence="3" key="1">
    <citation type="submission" date="2014-03" db="EMBL/GenBank/DDBJ databases">
        <authorList>
            <person name="Aksoy S."/>
            <person name="Warren W."/>
            <person name="Wilson R.K."/>
        </authorList>
    </citation>
    <scope>NUCLEOTIDE SEQUENCE [LARGE SCALE GENOMIC DNA]</scope>
    <source>
        <strain evidence="3">IAEA</strain>
    </source>
</reference>
<keyword evidence="1" id="KW-0193">Cuticle</keyword>
<organism evidence="2 3">
    <name type="scientific">Glossina brevipalpis</name>
    <dbReference type="NCBI Taxonomy" id="37001"/>
    <lineage>
        <taxon>Eukaryota</taxon>
        <taxon>Metazoa</taxon>
        <taxon>Ecdysozoa</taxon>
        <taxon>Arthropoda</taxon>
        <taxon>Hexapoda</taxon>
        <taxon>Insecta</taxon>
        <taxon>Pterygota</taxon>
        <taxon>Neoptera</taxon>
        <taxon>Endopterygota</taxon>
        <taxon>Diptera</taxon>
        <taxon>Brachycera</taxon>
        <taxon>Muscomorpha</taxon>
        <taxon>Hippoboscoidea</taxon>
        <taxon>Glossinidae</taxon>
        <taxon>Glossina</taxon>
    </lineage>
</organism>
<evidence type="ECO:0000313" key="3">
    <source>
        <dbReference type="Proteomes" id="UP000091820"/>
    </source>
</evidence>
<accession>A0A1A9WAI8</accession>
<dbReference type="PROSITE" id="PS51155">
    <property type="entry name" value="CHIT_BIND_RR_2"/>
    <property type="match status" value="1"/>
</dbReference>
<dbReference type="GO" id="GO:0042302">
    <property type="term" value="F:structural constituent of cuticle"/>
    <property type="evidence" value="ECO:0007669"/>
    <property type="project" value="UniProtKB-UniRule"/>
</dbReference>